<dbReference type="InterPro" id="IPR050300">
    <property type="entry name" value="GDXG_lipolytic_enzyme"/>
</dbReference>
<evidence type="ECO:0000256" key="1">
    <source>
        <dbReference type="ARBA" id="ARBA00010515"/>
    </source>
</evidence>
<keyword evidence="5" id="KW-1185">Reference proteome</keyword>
<comment type="similarity">
    <text evidence="1">Belongs to the 'GDXG' lipolytic enzyme family.</text>
</comment>
<proteinExistence type="inferred from homology"/>
<keyword evidence="2 4" id="KW-0378">Hydrolase</keyword>
<dbReference type="InterPro" id="IPR013094">
    <property type="entry name" value="AB_hydrolase_3"/>
</dbReference>
<dbReference type="Gene3D" id="3.40.50.1820">
    <property type="entry name" value="alpha/beta hydrolase"/>
    <property type="match status" value="1"/>
</dbReference>
<dbReference type="Proteomes" id="UP000030152">
    <property type="component" value="Unassembled WGS sequence"/>
</dbReference>
<dbReference type="EMBL" id="JRLX01000001">
    <property type="protein sequence ID" value="KGO88725.1"/>
    <property type="molecule type" value="Genomic_DNA"/>
</dbReference>
<dbReference type="eggNOG" id="COG0657">
    <property type="taxonomic scope" value="Bacteria"/>
</dbReference>
<protein>
    <submittedName>
        <fullName evidence="4">Alpha/beta hydrolase</fullName>
    </submittedName>
</protein>
<dbReference type="SUPFAM" id="SSF53474">
    <property type="entry name" value="alpha/beta-Hydrolases"/>
    <property type="match status" value="1"/>
</dbReference>
<evidence type="ECO:0000313" key="4">
    <source>
        <dbReference type="EMBL" id="KGO88725.1"/>
    </source>
</evidence>
<comment type="caution">
    <text evidence="4">The sequence shown here is derived from an EMBL/GenBank/DDBJ whole genome shotgun (WGS) entry which is preliminary data.</text>
</comment>
<dbReference type="OrthoDB" id="9815425at2"/>
<reference evidence="4 5" key="1">
    <citation type="submission" date="2013-09" db="EMBL/GenBank/DDBJ databases">
        <authorList>
            <person name="Zeng Z."/>
            <person name="Chen C."/>
        </authorList>
    </citation>
    <scope>NUCLEOTIDE SEQUENCE [LARGE SCALE GENOMIC DNA]</scope>
    <source>
        <strain evidence="4 5">WB 3.3-2</strain>
    </source>
</reference>
<dbReference type="PROSITE" id="PS01173">
    <property type="entry name" value="LIPASE_GDXG_HIS"/>
    <property type="match status" value="1"/>
</dbReference>
<dbReference type="GO" id="GO:0016787">
    <property type="term" value="F:hydrolase activity"/>
    <property type="evidence" value="ECO:0007669"/>
    <property type="project" value="UniProtKB-KW"/>
</dbReference>
<feature type="domain" description="Alpha/beta hydrolase fold-3" evidence="3">
    <location>
        <begin position="97"/>
        <end position="303"/>
    </location>
</feature>
<dbReference type="PANTHER" id="PTHR48081:SF8">
    <property type="entry name" value="ALPHA_BETA HYDROLASE FOLD-3 DOMAIN-CONTAINING PROTEIN-RELATED"/>
    <property type="match status" value="1"/>
</dbReference>
<dbReference type="Pfam" id="PF07859">
    <property type="entry name" value="Abhydrolase_3"/>
    <property type="match status" value="1"/>
</dbReference>
<gene>
    <name evidence="4" type="ORF">Q765_02165</name>
</gene>
<dbReference type="InterPro" id="IPR002168">
    <property type="entry name" value="Lipase_GDXG_HIS_AS"/>
</dbReference>
<dbReference type="AlphaFoldDB" id="A0A0A2MKA2"/>
<dbReference type="STRING" id="1121895.GCA_000378485_00636"/>
<evidence type="ECO:0000259" key="3">
    <source>
        <dbReference type="Pfam" id="PF07859"/>
    </source>
</evidence>
<evidence type="ECO:0000313" key="5">
    <source>
        <dbReference type="Proteomes" id="UP000030152"/>
    </source>
</evidence>
<organism evidence="4 5">
    <name type="scientific">Flavobacterium rivuli WB 3.3-2 = DSM 21788</name>
    <dbReference type="NCBI Taxonomy" id="1121895"/>
    <lineage>
        <taxon>Bacteria</taxon>
        <taxon>Pseudomonadati</taxon>
        <taxon>Bacteroidota</taxon>
        <taxon>Flavobacteriia</taxon>
        <taxon>Flavobacteriales</taxon>
        <taxon>Flavobacteriaceae</taxon>
        <taxon>Flavobacterium</taxon>
    </lineage>
</organism>
<name>A0A0A2MKA2_9FLAO</name>
<dbReference type="RefSeq" id="WP_020211762.1">
    <property type="nucleotide sequence ID" value="NZ_JRLX01000001.1"/>
</dbReference>
<dbReference type="PANTHER" id="PTHR48081">
    <property type="entry name" value="AB HYDROLASE SUPERFAMILY PROTEIN C4A8.06C"/>
    <property type="match status" value="1"/>
</dbReference>
<accession>A0A0A2MKA2</accession>
<sequence>MKTFEITPLDEVVNYAADPNISKPVKEFLKALNSGGVPLETLTPIAARQVLIDAQKSVQVDYSGIDESEITITENGYTVKLNIVKPQGSTQKLPAFIFLHGGGWVLGDYPTHKRMVRDLVVLSGAAGIFVNYTPSPEAQYPQAVNEIYAATKWVAENGEEINVDGTKLSVVGNSVGGNMTAVTTIKTIENKGPKIANIIMMWPIVAANFETSSYNQFGEDRFLTTSLMKWMYDNYTPDLAEREEIYASPLNAGLDILRDFPPTLIQVADADILREEGESFGRKLDEAGVNVTTVRYNGTIHDFGLLNPLANIPQTKALFIQAAAELKKYLFA</sequence>
<evidence type="ECO:0000256" key="2">
    <source>
        <dbReference type="ARBA" id="ARBA00022801"/>
    </source>
</evidence>
<dbReference type="InterPro" id="IPR029058">
    <property type="entry name" value="AB_hydrolase_fold"/>
</dbReference>